<keyword evidence="1" id="KW-0238">DNA-binding</keyword>
<dbReference type="RefSeq" id="WP_015597001.1">
    <property type="nucleotide sequence ID" value="NC_021172.1"/>
</dbReference>
<dbReference type="EMBL" id="CP005587">
    <property type="protein sequence ID" value="AGK56964.1"/>
    <property type="molecule type" value="Genomic_DNA"/>
</dbReference>
<dbReference type="PANTHER" id="PTHR36924:SF1">
    <property type="entry name" value="ANTITOXIN HIGA-1"/>
    <property type="match status" value="1"/>
</dbReference>
<keyword evidence="4" id="KW-1185">Reference proteome</keyword>
<dbReference type="HOGENOM" id="CLU_140230_5_1_5"/>
<name>N0B0K6_9HYPH</name>
<dbReference type="SMART" id="SM00530">
    <property type="entry name" value="HTH_XRE"/>
    <property type="match status" value="1"/>
</dbReference>
<gene>
    <name evidence="3" type="ORF">HYPDE_26418</name>
</gene>
<dbReference type="PROSITE" id="PS50943">
    <property type="entry name" value="HTH_CROC1"/>
    <property type="match status" value="1"/>
</dbReference>
<dbReference type="eggNOG" id="COG3093">
    <property type="taxonomic scope" value="Bacteria"/>
</dbReference>
<dbReference type="GO" id="GO:0003677">
    <property type="term" value="F:DNA binding"/>
    <property type="evidence" value="ECO:0007669"/>
    <property type="project" value="UniProtKB-KW"/>
</dbReference>
<feature type="domain" description="HTH cro/C1-type" evidence="2">
    <location>
        <begin position="33"/>
        <end position="80"/>
    </location>
</feature>
<dbReference type="CDD" id="cd00093">
    <property type="entry name" value="HTH_XRE"/>
    <property type="match status" value="1"/>
</dbReference>
<dbReference type="AlphaFoldDB" id="N0B0K6"/>
<proteinExistence type="predicted"/>
<evidence type="ECO:0000313" key="4">
    <source>
        <dbReference type="Proteomes" id="UP000005952"/>
    </source>
</evidence>
<dbReference type="InterPro" id="IPR001387">
    <property type="entry name" value="Cro/C1-type_HTH"/>
</dbReference>
<evidence type="ECO:0000259" key="2">
    <source>
        <dbReference type="PROSITE" id="PS50943"/>
    </source>
</evidence>
<dbReference type="NCBIfam" id="TIGR02607">
    <property type="entry name" value="antidote_HigA"/>
    <property type="match status" value="1"/>
</dbReference>
<dbReference type="SUPFAM" id="SSF47413">
    <property type="entry name" value="lambda repressor-like DNA-binding domains"/>
    <property type="match status" value="1"/>
</dbReference>
<reference evidence="3 4" key="1">
    <citation type="journal article" date="2013" name="Genome Announc.">
        <title>Genome sequences for three denitrifying bacterial strains isolated from a uranium- and nitrate-contaminated subsurface environment.</title>
        <authorList>
            <person name="Venkatramanan R."/>
            <person name="Prakash O."/>
            <person name="Woyke T."/>
            <person name="Chain P."/>
            <person name="Goodwin L.A."/>
            <person name="Watson D."/>
            <person name="Brooks S."/>
            <person name="Kostka J.E."/>
            <person name="Green S.J."/>
        </authorList>
    </citation>
    <scope>NUCLEOTIDE SEQUENCE [LARGE SCALE GENOMIC DNA]</scope>
    <source>
        <strain evidence="3 4">1NES1</strain>
    </source>
</reference>
<dbReference type="PANTHER" id="PTHR36924">
    <property type="entry name" value="ANTITOXIN HIGA-1"/>
    <property type="match status" value="1"/>
</dbReference>
<dbReference type="Pfam" id="PF01381">
    <property type="entry name" value="HTH_3"/>
    <property type="match status" value="1"/>
</dbReference>
<sequence>MTKKSHPAPSLLDMKRVSTHPGEMLDEEFLKPLNMSARSLAKEIGVPANRLTELIAERRGMTADTAIRLARYFGGSAEFWMNLQSMYDLTKAVVEKRKVYTAIVGRRAA</sequence>
<organism evidence="3 4">
    <name type="scientific">Hyphomicrobium denitrificans 1NES1</name>
    <dbReference type="NCBI Taxonomy" id="670307"/>
    <lineage>
        <taxon>Bacteria</taxon>
        <taxon>Pseudomonadati</taxon>
        <taxon>Pseudomonadota</taxon>
        <taxon>Alphaproteobacteria</taxon>
        <taxon>Hyphomicrobiales</taxon>
        <taxon>Hyphomicrobiaceae</taxon>
        <taxon>Hyphomicrobium</taxon>
    </lineage>
</organism>
<dbReference type="InterPro" id="IPR010982">
    <property type="entry name" value="Lambda_DNA-bd_dom_sf"/>
</dbReference>
<dbReference type="KEGG" id="hdt:HYPDE_26418"/>
<protein>
    <submittedName>
        <fullName evidence="3">XRE family transcriptional regulator</fullName>
    </submittedName>
</protein>
<evidence type="ECO:0000313" key="3">
    <source>
        <dbReference type="EMBL" id="AGK56964.1"/>
    </source>
</evidence>
<dbReference type="Proteomes" id="UP000005952">
    <property type="component" value="Chromosome"/>
</dbReference>
<dbReference type="InterPro" id="IPR013430">
    <property type="entry name" value="Toxin_antidote_HigA"/>
</dbReference>
<evidence type="ECO:0000256" key="1">
    <source>
        <dbReference type="ARBA" id="ARBA00023125"/>
    </source>
</evidence>
<accession>N0B0K6</accession>
<dbReference type="Gene3D" id="1.10.260.40">
    <property type="entry name" value="lambda repressor-like DNA-binding domains"/>
    <property type="match status" value="1"/>
</dbReference>